<protein>
    <submittedName>
        <fullName evidence="2">Uncharacterized protein</fullName>
    </submittedName>
</protein>
<proteinExistence type="predicted"/>
<dbReference type="Proteomes" id="UP000244855">
    <property type="component" value="Unassembled WGS sequence"/>
</dbReference>
<name>A0A2V1EGQ7_9PLEO</name>
<accession>A0A2V1EGQ7</accession>
<reference evidence="2 3" key="1">
    <citation type="journal article" date="2018" name="Sci. Rep.">
        <title>Comparative genomics provides insights into the lifestyle and reveals functional heterogeneity of dark septate endophytic fungi.</title>
        <authorList>
            <person name="Knapp D.G."/>
            <person name="Nemeth J.B."/>
            <person name="Barry K."/>
            <person name="Hainaut M."/>
            <person name="Henrissat B."/>
            <person name="Johnson J."/>
            <person name="Kuo A."/>
            <person name="Lim J.H.P."/>
            <person name="Lipzen A."/>
            <person name="Nolan M."/>
            <person name="Ohm R.A."/>
            <person name="Tamas L."/>
            <person name="Grigoriev I.V."/>
            <person name="Spatafora J.W."/>
            <person name="Nagy L.G."/>
            <person name="Kovacs G.M."/>
        </authorList>
    </citation>
    <scope>NUCLEOTIDE SEQUENCE [LARGE SCALE GENOMIC DNA]</scope>
    <source>
        <strain evidence="2 3">DSE2036</strain>
    </source>
</reference>
<dbReference type="AlphaFoldDB" id="A0A2V1EGQ7"/>
<dbReference type="OrthoDB" id="3801226at2759"/>
<evidence type="ECO:0000313" key="3">
    <source>
        <dbReference type="Proteomes" id="UP000244855"/>
    </source>
</evidence>
<keyword evidence="3" id="KW-1185">Reference proteome</keyword>
<evidence type="ECO:0000313" key="2">
    <source>
        <dbReference type="EMBL" id="PVI08750.1"/>
    </source>
</evidence>
<organism evidence="2 3">
    <name type="scientific">Periconia macrospinosa</name>
    <dbReference type="NCBI Taxonomy" id="97972"/>
    <lineage>
        <taxon>Eukaryota</taxon>
        <taxon>Fungi</taxon>
        <taxon>Dikarya</taxon>
        <taxon>Ascomycota</taxon>
        <taxon>Pezizomycotina</taxon>
        <taxon>Dothideomycetes</taxon>
        <taxon>Pleosporomycetidae</taxon>
        <taxon>Pleosporales</taxon>
        <taxon>Massarineae</taxon>
        <taxon>Periconiaceae</taxon>
        <taxon>Periconia</taxon>
    </lineage>
</organism>
<sequence>MPENTPNDSESEALLIRNAKAECRQLATMMLKRLPRELREMVYEYIYIEEKPILIGSNHFIPLTFFSSSEGKDMVRSLEPSGGDLARALHTGIGDGAIIFDHSIVPPDDCLLPTDYALDPSYMGIDIAHEASKLYYASNTFSLCTTRNSIQDFLFCDPGLNFPRSDDEGTIRAVGILPIDYVRNLQIRVKYEHFDIDRHYYLWGPFEREQDLLMGIFKDLEALTRPGFSASLPERKIEVIIMTAFPPWPIEPVPAADTHRRLINILEAIRNPIYTLQHDQDARISVLHHDEGRYIFPRSLTNLFALTKLDWEYEKRYLERSKTIYSPLHYLVAPAKEGAVENGFPQSKLNGLLKRRWACDPDLRPNPEFEVSRSVYWPRGRSSKQSRQDMRLSFSTDESS</sequence>
<dbReference type="EMBL" id="KZ805300">
    <property type="protein sequence ID" value="PVI08750.1"/>
    <property type="molecule type" value="Genomic_DNA"/>
</dbReference>
<gene>
    <name evidence="2" type="ORF">DM02DRAFT_608098</name>
</gene>
<evidence type="ECO:0000256" key="1">
    <source>
        <dbReference type="SAM" id="MobiDB-lite"/>
    </source>
</evidence>
<feature type="region of interest" description="Disordered" evidence="1">
    <location>
        <begin position="380"/>
        <end position="400"/>
    </location>
</feature>